<proteinExistence type="predicted"/>
<evidence type="ECO:0000256" key="1">
    <source>
        <dbReference type="SAM" id="MobiDB-lite"/>
    </source>
</evidence>
<name>A0A9W8RSN4_9HYPO</name>
<dbReference type="OrthoDB" id="1577640at2759"/>
<keyword evidence="3" id="KW-1185">Reference proteome</keyword>
<evidence type="ECO:0000313" key="3">
    <source>
        <dbReference type="Proteomes" id="UP001152049"/>
    </source>
</evidence>
<accession>A0A9W8RSN4</accession>
<protein>
    <submittedName>
        <fullName evidence="2">Uncharacterized protein</fullName>
    </submittedName>
</protein>
<gene>
    <name evidence="2" type="ORF">NW762_010784</name>
</gene>
<reference evidence="2" key="1">
    <citation type="submission" date="2022-09" db="EMBL/GenBank/DDBJ databases">
        <title>Fusarium specimens isolated from Avocado Roots.</title>
        <authorList>
            <person name="Stajich J."/>
            <person name="Roper C."/>
            <person name="Heimlech-Rivalta G."/>
        </authorList>
    </citation>
    <scope>NUCLEOTIDE SEQUENCE</scope>
    <source>
        <strain evidence="2">CF00136</strain>
    </source>
</reference>
<dbReference type="Proteomes" id="UP001152049">
    <property type="component" value="Unassembled WGS sequence"/>
</dbReference>
<feature type="compositionally biased region" description="Acidic residues" evidence="1">
    <location>
        <begin position="588"/>
        <end position="606"/>
    </location>
</feature>
<feature type="region of interest" description="Disordered" evidence="1">
    <location>
        <begin position="581"/>
        <end position="612"/>
    </location>
</feature>
<dbReference type="EMBL" id="JAOQAZ010000025">
    <property type="protein sequence ID" value="KAJ4252878.1"/>
    <property type="molecule type" value="Genomic_DNA"/>
</dbReference>
<comment type="caution">
    <text evidence="2">The sequence shown here is derived from an EMBL/GenBank/DDBJ whole genome shotgun (WGS) entry which is preliminary data.</text>
</comment>
<sequence length="612" mass="70183">MGVKVNETDSHNHTPFSMTMKGYAPRFISCVYDVLEEFDPQFIPPPDSPDGIGQVELQNQTNWIDLMSSRLDIAQDCGYGDLALAIFQKNEKRLQVVLDSGRFSHDLFETYMCERNVLHLCNTWPSGLRLLLQVERIRALLNVPDYMGLTPMDYALISSGNTCKSSDTWVECKNCSCCDGLRIFLEMDCKVVVDGNRATTLKLCSMKARRMLLQSLKNRRERLFEIATTHLELEDLPDRKTWGVKVPDVGVDLLWNKLKEKGVKLGDALDINPDLLGYFKGFFSFTHCPRVAEMAIDYGFLDADEPDSRAVTPILDLTRSPPFKLDDFLLYVDWLLQKGVNIDHSINSAKISVAHHLAQDCVDWIRQGYSTLVNIAVPRPSEHARVFLAVCTSKARSCFPCPCMTDELSLPLHHLLVHLLEDYKFWGDDVRQRKLSVIVQEAKTILALLTRVVNGLDDAYIAKSIIHTLTLQALDIKHLRECGLFSSHIHKWPEEELQDPHRQEEWNEIHDEDRLSIEKLEELTEEFEDEFLRQNIPVSDFLQDCWLPRMKQVRKEWIRPITEDQKQRLAETGVVLEDSEGFTRDLYSIEDEEEVQEGEEGDESETESSGSA</sequence>
<organism evidence="2 3">
    <name type="scientific">Fusarium torreyae</name>
    <dbReference type="NCBI Taxonomy" id="1237075"/>
    <lineage>
        <taxon>Eukaryota</taxon>
        <taxon>Fungi</taxon>
        <taxon>Dikarya</taxon>
        <taxon>Ascomycota</taxon>
        <taxon>Pezizomycotina</taxon>
        <taxon>Sordariomycetes</taxon>
        <taxon>Hypocreomycetidae</taxon>
        <taxon>Hypocreales</taxon>
        <taxon>Nectriaceae</taxon>
        <taxon>Fusarium</taxon>
    </lineage>
</organism>
<evidence type="ECO:0000313" key="2">
    <source>
        <dbReference type="EMBL" id="KAJ4252878.1"/>
    </source>
</evidence>
<dbReference type="AlphaFoldDB" id="A0A9W8RSN4"/>